<dbReference type="Gene3D" id="2.40.420.20">
    <property type="match status" value="1"/>
</dbReference>
<dbReference type="KEGG" id="snan:I6N98_07950"/>
<gene>
    <name evidence="5" type="ORF">I6N98_07950</name>
</gene>
<dbReference type="PANTHER" id="PTHR30469:SF12">
    <property type="entry name" value="MULTIDRUG RESISTANCE PROTEIN MDTA"/>
    <property type="match status" value="1"/>
</dbReference>
<dbReference type="PANTHER" id="PTHR30469">
    <property type="entry name" value="MULTIDRUG RESISTANCE PROTEIN MDTA"/>
    <property type="match status" value="1"/>
</dbReference>
<evidence type="ECO:0000259" key="4">
    <source>
        <dbReference type="Pfam" id="PF25917"/>
    </source>
</evidence>
<dbReference type="NCBIfam" id="TIGR01730">
    <property type="entry name" value="RND_mfp"/>
    <property type="match status" value="1"/>
</dbReference>
<feature type="domain" description="Multidrug resistance protein MdtA-like barrel-sandwich hybrid" evidence="4">
    <location>
        <begin position="71"/>
        <end position="212"/>
    </location>
</feature>
<evidence type="ECO:0000313" key="5">
    <source>
        <dbReference type="EMBL" id="QQD19764.1"/>
    </source>
</evidence>
<dbReference type="InterPro" id="IPR006143">
    <property type="entry name" value="RND_pump_MFP"/>
</dbReference>
<protein>
    <submittedName>
        <fullName evidence="5">Efflux RND transporter periplasmic adaptor subunit</fullName>
    </submittedName>
</protein>
<dbReference type="EMBL" id="CP066167">
    <property type="protein sequence ID" value="QQD19764.1"/>
    <property type="molecule type" value="Genomic_DNA"/>
</dbReference>
<accession>A0A7T4R3E2</accession>
<organism evidence="5 6">
    <name type="scientific">Spongiibacter nanhainus</name>
    <dbReference type="NCBI Taxonomy" id="2794344"/>
    <lineage>
        <taxon>Bacteria</taxon>
        <taxon>Pseudomonadati</taxon>
        <taxon>Pseudomonadota</taxon>
        <taxon>Gammaproteobacteria</taxon>
        <taxon>Cellvibrionales</taxon>
        <taxon>Spongiibacteraceae</taxon>
        <taxon>Spongiibacter</taxon>
    </lineage>
</organism>
<evidence type="ECO:0000256" key="1">
    <source>
        <dbReference type="ARBA" id="ARBA00009477"/>
    </source>
</evidence>
<dbReference type="Gene3D" id="2.40.30.170">
    <property type="match status" value="1"/>
</dbReference>
<dbReference type="Proteomes" id="UP000596063">
    <property type="component" value="Chromosome"/>
</dbReference>
<evidence type="ECO:0000256" key="2">
    <source>
        <dbReference type="SAM" id="MobiDB-lite"/>
    </source>
</evidence>
<dbReference type="GO" id="GO:1990281">
    <property type="term" value="C:efflux pump complex"/>
    <property type="evidence" value="ECO:0007669"/>
    <property type="project" value="TreeGrafter"/>
</dbReference>
<dbReference type="Gene3D" id="2.40.50.100">
    <property type="match status" value="1"/>
</dbReference>
<reference evidence="5 6" key="1">
    <citation type="submission" date="2020-12" db="EMBL/GenBank/DDBJ databases">
        <authorList>
            <person name="Shan Y."/>
        </authorList>
    </citation>
    <scope>NUCLEOTIDE SEQUENCE [LARGE SCALE GENOMIC DNA]</scope>
    <source>
        <strain evidence="6">csc3.9</strain>
    </source>
</reference>
<sequence length="414" mass="45031">MPTLRRQSLIAAAIIVIAVVLATVLFLLRPAPEQVEVKQQPLIVDVAVAEKQTLSISLHSQGTVKPRTETQLASEVSGQIVTVSDNFESGNLVEKGEVLLQIDDRQYKAAVVSARAAISSAKSALIQEKGRAAVAKRDLQRYPRKHVSREARELALRLPQLEEAKARYNSAVADFRQAKINLEKTKIRAPYRGIVQSRLADEGDIVGAGSQLGSLFSIDTAEIRLPIPLDRLSNLDLPVAGREVSTEAVLKDELDNHWRARIIRTEGALDERSRVLYAVAEVPDPYALDSDRPPLRNGTFVTANISGKAIDNLIAIPRHILRAGNKIWVVDAQDRLINREVEVLRSDGDLAYVKSGLENGERVCLSSIPNAITGTEVQIQHTVTTSSLADSELPPPVSDDAPAAEALSTGDATQ</sequence>
<name>A0A7T4R3E2_9GAMM</name>
<evidence type="ECO:0000313" key="6">
    <source>
        <dbReference type="Proteomes" id="UP000596063"/>
    </source>
</evidence>
<dbReference type="RefSeq" id="WP_198571248.1">
    <property type="nucleotide sequence ID" value="NZ_CP066167.1"/>
</dbReference>
<evidence type="ECO:0000256" key="3">
    <source>
        <dbReference type="SAM" id="Phobius"/>
    </source>
</evidence>
<comment type="similarity">
    <text evidence="1">Belongs to the membrane fusion protein (MFP) (TC 8.A.1) family.</text>
</comment>
<keyword evidence="3" id="KW-0472">Membrane</keyword>
<dbReference type="SUPFAM" id="SSF111369">
    <property type="entry name" value="HlyD-like secretion proteins"/>
    <property type="match status" value="1"/>
</dbReference>
<keyword evidence="6" id="KW-1185">Reference proteome</keyword>
<dbReference type="InterPro" id="IPR058625">
    <property type="entry name" value="MdtA-like_BSH"/>
</dbReference>
<dbReference type="Gene3D" id="1.10.287.470">
    <property type="entry name" value="Helix hairpin bin"/>
    <property type="match status" value="1"/>
</dbReference>
<feature type="transmembrane region" description="Helical" evidence="3">
    <location>
        <begin position="9"/>
        <end position="28"/>
    </location>
</feature>
<proteinExistence type="inferred from homology"/>
<dbReference type="Pfam" id="PF25917">
    <property type="entry name" value="BSH_RND"/>
    <property type="match status" value="1"/>
</dbReference>
<keyword evidence="3" id="KW-1133">Transmembrane helix</keyword>
<feature type="region of interest" description="Disordered" evidence="2">
    <location>
        <begin position="387"/>
        <end position="414"/>
    </location>
</feature>
<dbReference type="GO" id="GO:0015562">
    <property type="term" value="F:efflux transmembrane transporter activity"/>
    <property type="evidence" value="ECO:0007669"/>
    <property type="project" value="TreeGrafter"/>
</dbReference>
<keyword evidence="3" id="KW-0812">Transmembrane</keyword>
<dbReference type="AlphaFoldDB" id="A0A7T4R3E2"/>